<comment type="caution">
    <text evidence="10">The sequence shown here is derived from an EMBL/GenBank/DDBJ whole genome shotgun (WGS) entry which is preliminary data.</text>
</comment>
<feature type="transmembrane region" description="Helical" evidence="8">
    <location>
        <begin position="33"/>
        <end position="54"/>
    </location>
</feature>
<evidence type="ECO:0000256" key="3">
    <source>
        <dbReference type="ARBA" id="ARBA00022475"/>
    </source>
</evidence>
<keyword evidence="11" id="KW-1185">Reference proteome</keyword>
<sequence length="208" mass="21659">MAALATLLMLPPGVAVAWLLARRRFPGRSMLETLVSLPLVLPPVATGLILLWVLGRRGPLGRLLAQTGLEMLFTWRAVVVAMAVMGLPLLVRAARAGFEQVDRRYEQVAATLGASPSRVFITVSLPLAGRGVLAGALLGFSRALGEFGATIMVAGALPGTRTIAIAIFGYTETGNQAAAVTMLSVSAAIAFGALFLSNRLTNHPAGAT</sequence>
<dbReference type="Gene3D" id="1.10.3720.10">
    <property type="entry name" value="MetI-like"/>
    <property type="match status" value="1"/>
</dbReference>
<keyword evidence="6 8" id="KW-1133">Transmembrane helix</keyword>
<evidence type="ECO:0000259" key="9">
    <source>
        <dbReference type="PROSITE" id="PS50928"/>
    </source>
</evidence>
<dbReference type="InterPro" id="IPR000515">
    <property type="entry name" value="MetI-like"/>
</dbReference>
<evidence type="ECO:0000313" key="10">
    <source>
        <dbReference type="EMBL" id="CAI7997984.1"/>
    </source>
</evidence>
<evidence type="ECO:0000256" key="6">
    <source>
        <dbReference type="ARBA" id="ARBA00022989"/>
    </source>
</evidence>
<dbReference type="Pfam" id="PF00528">
    <property type="entry name" value="BPD_transp_1"/>
    <property type="match status" value="1"/>
</dbReference>
<feature type="transmembrane region" description="Helical" evidence="8">
    <location>
        <begin position="176"/>
        <end position="196"/>
    </location>
</feature>
<dbReference type="EMBL" id="CASHTH010000339">
    <property type="protein sequence ID" value="CAI7997984.1"/>
    <property type="molecule type" value="Genomic_DNA"/>
</dbReference>
<evidence type="ECO:0000313" key="11">
    <source>
        <dbReference type="Proteomes" id="UP001174909"/>
    </source>
</evidence>
<feature type="transmembrane region" description="Helical" evidence="8">
    <location>
        <begin position="75"/>
        <end position="98"/>
    </location>
</feature>
<dbReference type="SUPFAM" id="SSF161098">
    <property type="entry name" value="MetI-like"/>
    <property type="match status" value="1"/>
</dbReference>
<protein>
    <submittedName>
        <fullName evidence="10">Molybdenum transport system permease protein ModB</fullName>
    </submittedName>
</protein>
<dbReference type="Proteomes" id="UP001174909">
    <property type="component" value="Unassembled WGS sequence"/>
</dbReference>
<dbReference type="AlphaFoldDB" id="A0AA35W4M2"/>
<keyword evidence="7 8" id="KW-0472">Membrane</keyword>
<gene>
    <name evidence="10" type="ORF">GBAR_LOCUS2300</name>
</gene>
<dbReference type="NCBIfam" id="TIGR02141">
    <property type="entry name" value="modB_ABC"/>
    <property type="match status" value="1"/>
</dbReference>
<dbReference type="InterPro" id="IPR011867">
    <property type="entry name" value="ModB_ABC"/>
</dbReference>
<dbReference type="PROSITE" id="PS50928">
    <property type="entry name" value="ABC_TM1"/>
    <property type="match status" value="1"/>
</dbReference>
<proteinExistence type="predicted"/>
<evidence type="ECO:0000256" key="4">
    <source>
        <dbReference type="ARBA" id="ARBA00022505"/>
    </source>
</evidence>
<feature type="transmembrane region" description="Helical" evidence="8">
    <location>
        <begin position="147"/>
        <end position="170"/>
    </location>
</feature>
<dbReference type="PANTHER" id="PTHR30183">
    <property type="entry name" value="MOLYBDENUM TRANSPORT SYSTEM PERMEASE PROTEIN MODB"/>
    <property type="match status" value="1"/>
</dbReference>
<name>A0AA35W4M2_GEOBA</name>
<evidence type="ECO:0000256" key="8">
    <source>
        <dbReference type="SAM" id="Phobius"/>
    </source>
</evidence>
<comment type="subcellular location">
    <subcellularLocation>
        <location evidence="1">Cell membrane</location>
        <topology evidence="1">Multi-pass membrane protein</topology>
    </subcellularLocation>
</comment>
<feature type="domain" description="ABC transmembrane type-1" evidence="9">
    <location>
        <begin position="1"/>
        <end position="195"/>
    </location>
</feature>
<keyword evidence="4" id="KW-0500">Molybdenum</keyword>
<dbReference type="GO" id="GO:0015098">
    <property type="term" value="F:molybdate ion transmembrane transporter activity"/>
    <property type="evidence" value="ECO:0007669"/>
    <property type="project" value="InterPro"/>
</dbReference>
<keyword evidence="5 8" id="KW-0812">Transmembrane</keyword>
<evidence type="ECO:0000256" key="5">
    <source>
        <dbReference type="ARBA" id="ARBA00022692"/>
    </source>
</evidence>
<keyword evidence="3" id="KW-1003">Cell membrane</keyword>
<feature type="transmembrane region" description="Helical" evidence="8">
    <location>
        <begin position="118"/>
        <end position="140"/>
    </location>
</feature>
<dbReference type="GO" id="GO:0005886">
    <property type="term" value="C:plasma membrane"/>
    <property type="evidence" value="ECO:0007669"/>
    <property type="project" value="UniProtKB-SubCell"/>
</dbReference>
<evidence type="ECO:0000256" key="1">
    <source>
        <dbReference type="ARBA" id="ARBA00004651"/>
    </source>
</evidence>
<accession>A0AA35W4M2</accession>
<evidence type="ECO:0000256" key="2">
    <source>
        <dbReference type="ARBA" id="ARBA00022448"/>
    </source>
</evidence>
<reference evidence="10" key="1">
    <citation type="submission" date="2023-03" db="EMBL/GenBank/DDBJ databases">
        <authorList>
            <person name="Steffen K."/>
            <person name="Cardenas P."/>
        </authorList>
    </citation>
    <scope>NUCLEOTIDE SEQUENCE</scope>
</reference>
<dbReference type="PANTHER" id="PTHR30183:SF3">
    <property type="entry name" value="MOLYBDENUM TRANSPORT SYSTEM PERMEASE PROTEIN MODB"/>
    <property type="match status" value="1"/>
</dbReference>
<organism evidence="10 11">
    <name type="scientific">Geodia barretti</name>
    <name type="common">Barrett's horny sponge</name>
    <dbReference type="NCBI Taxonomy" id="519541"/>
    <lineage>
        <taxon>Eukaryota</taxon>
        <taxon>Metazoa</taxon>
        <taxon>Porifera</taxon>
        <taxon>Demospongiae</taxon>
        <taxon>Heteroscleromorpha</taxon>
        <taxon>Tetractinellida</taxon>
        <taxon>Astrophorina</taxon>
        <taxon>Geodiidae</taxon>
        <taxon>Geodia</taxon>
    </lineage>
</organism>
<evidence type="ECO:0000256" key="7">
    <source>
        <dbReference type="ARBA" id="ARBA00023136"/>
    </source>
</evidence>
<keyword evidence="2" id="KW-0813">Transport</keyword>
<dbReference type="CDD" id="cd06261">
    <property type="entry name" value="TM_PBP2"/>
    <property type="match status" value="1"/>
</dbReference>
<dbReference type="InterPro" id="IPR035906">
    <property type="entry name" value="MetI-like_sf"/>
</dbReference>